<dbReference type="SUPFAM" id="SSF51735">
    <property type="entry name" value="NAD(P)-binding Rossmann-fold domains"/>
    <property type="match status" value="1"/>
</dbReference>
<dbReference type="FunFam" id="3.40.50.720:FF:000203">
    <property type="entry name" value="D-3-phosphoglycerate dehydrogenase (SerA)"/>
    <property type="match status" value="1"/>
</dbReference>
<keyword evidence="2 4" id="KW-0560">Oxidoreductase</keyword>
<keyword evidence="8" id="KW-1185">Reference proteome</keyword>
<comment type="caution">
    <text evidence="7">The sequence shown here is derived from an EMBL/GenBank/DDBJ whole genome shotgun (WGS) entry which is preliminary data.</text>
</comment>
<dbReference type="Pfam" id="PF00389">
    <property type="entry name" value="2-Hacid_dh"/>
    <property type="match status" value="1"/>
</dbReference>
<evidence type="ECO:0000256" key="1">
    <source>
        <dbReference type="ARBA" id="ARBA00005854"/>
    </source>
</evidence>
<protein>
    <submittedName>
        <fullName evidence="7">D-glycerate dehydrogenase</fullName>
    </submittedName>
</protein>
<keyword evidence="3" id="KW-0520">NAD</keyword>
<dbReference type="PANTHER" id="PTHR10996:SF178">
    <property type="entry name" value="2-HYDROXYACID DEHYDROGENASE YGL185C-RELATED"/>
    <property type="match status" value="1"/>
</dbReference>
<dbReference type="InterPro" id="IPR036291">
    <property type="entry name" value="NAD(P)-bd_dom_sf"/>
</dbReference>
<accession>A0A934IHG5</accession>
<evidence type="ECO:0000259" key="5">
    <source>
        <dbReference type="Pfam" id="PF00389"/>
    </source>
</evidence>
<dbReference type="Gene3D" id="3.40.50.720">
    <property type="entry name" value="NAD(P)-binding Rossmann-like Domain"/>
    <property type="match status" value="2"/>
</dbReference>
<reference evidence="7" key="1">
    <citation type="submission" date="2020-12" db="EMBL/GenBank/DDBJ databases">
        <title>Bacterial taxonomy.</title>
        <authorList>
            <person name="Pan X."/>
        </authorList>
    </citation>
    <scope>NUCLEOTIDE SEQUENCE</scope>
    <source>
        <strain evidence="7">KCTC 52957</strain>
    </source>
</reference>
<dbReference type="GO" id="GO:0030267">
    <property type="term" value="F:glyoxylate reductase (NADPH) activity"/>
    <property type="evidence" value="ECO:0007669"/>
    <property type="project" value="TreeGrafter"/>
</dbReference>
<proteinExistence type="inferred from homology"/>
<dbReference type="RefSeq" id="WP_198915842.1">
    <property type="nucleotide sequence ID" value="NZ_JAEKPD010000007.1"/>
</dbReference>
<dbReference type="Proteomes" id="UP000642488">
    <property type="component" value="Unassembled WGS sequence"/>
</dbReference>
<dbReference type="InterPro" id="IPR029752">
    <property type="entry name" value="D-isomer_DH_CS1"/>
</dbReference>
<dbReference type="PROSITE" id="PS00065">
    <property type="entry name" value="D_2_HYDROXYACID_DH_1"/>
    <property type="match status" value="1"/>
</dbReference>
<dbReference type="InterPro" id="IPR006140">
    <property type="entry name" value="D-isomer_DH_NAD-bd"/>
</dbReference>
<evidence type="ECO:0000259" key="6">
    <source>
        <dbReference type="Pfam" id="PF02826"/>
    </source>
</evidence>
<dbReference type="AlphaFoldDB" id="A0A934IHG5"/>
<evidence type="ECO:0000256" key="3">
    <source>
        <dbReference type="ARBA" id="ARBA00023027"/>
    </source>
</evidence>
<comment type="similarity">
    <text evidence="1 4">Belongs to the D-isomer specific 2-hydroxyacid dehydrogenase family.</text>
</comment>
<dbReference type="CDD" id="cd05301">
    <property type="entry name" value="GDH"/>
    <property type="match status" value="1"/>
</dbReference>
<evidence type="ECO:0000256" key="2">
    <source>
        <dbReference type="ARBA" id="ARBA00023002"/>
    </source>
</evidence>
<name>A0A934IHG5_9RHOB</name>
<dbReference type="Pfam" id="PF02826">
    <property type="entry name" value="2-Hacid_dh_C"/>
    <property type="match status" value="1"/>
</dbReference>
<organism evidence="7 8">
    <name type="scientific">Palleronia pontilimi</name>
    <dbReference type="NCBI Taxonomy" id="1964209"/>
    <lineage>
        <taxon>Bacteria</taxon>
        <taxon>Pseudomonadati</taxon>
        <taxon>Pseudomonadota</taxon>
        <taxon>Alphaproteobacteria</taxon>
        <taxon>Rhodobacterales</taxon>
        <taxon>Roseobacteraceae</taxon>
        <taxon>Palleronia</taxon>
    </lineage>
</organism>
<dbReference type="PANTHER" id="PTHR10996">
    <property type="entry name" value="2-HYDROXYACID DEHYDROGENASE-RELATED"/>
    <property type="match status" value="1"/>
</dbReference>
<sequence>MKTLFVSRWVPDQTFAALREIYDVTHEDKPLSAAEARHRMADYDAMLCCIGDDLSEDAFEGDPRCGLIANYGVGYNHIAVEAARAKGVAVTNTPGAVTDGTADIALTLILAARRRAGEGERRLRAGDWDGWHPGDLLGGHVTGAHLGVVGMGRIGRAIAARCHHGFGMEVSFFNRSRVDDLDFPARQVDDLRKLAAAVDILVLAVPASPETHHMIDAQVLAAMRPDAHLVNIARGDVVDETALIAALQDGTIAGAGLDVYEHEPHVPDALKAMENVVLLPHMGTSVMDVRVLMGEVILEDLRAFAKDAPLPHQL</sequence>
<feature type="domain" description="D-isomer specific 2-hydroxyacid dehydrogenase catalytic" evidence="5">
    <location>
        <begin position="13"/>
        <end position="312"/>
    </location>
</feature>
<gene>
    <name evidence="7" type="ORF">ILP92_07910</name>
</gene>
<dbReference type="SUPFAM" id="SSF52283">
    <property type="entry name" value="Formate/glycerate dehydrogenase catalytic domain-like"/>
    <property type="match status" value="1"/>
</dbReference>
<feature type="domain" description="D-isomer specific 2-hydroxyacid dehydrogenase NAD-binding" evidence="6">
    <location>
        <begin position="106"/>
        <end position="283"/>
    </location>
</feature>
<dbReference type="InterPro" id="IPR006139">
    <property type="entry name" value="D-isomer_2_OHA_DH_cat_dom"/>
</dbReference>
<evidence type="ECO:0000313" key="7">
    <source>
        <dbReference type="EMBL" id="MBJ3762665.1"/>
    </source>
</evidence>
<dbReference type="GO" id="GO:0051287">
    <property type="term" value="F:NAD binding"/>
    <property type="evidence" value="ECO:0007669"/>
    <property type="project" value="InterPro"/>
</dbReference>
<dbReference type="GO" id="GO:0005829">
    <property type="term" value="C:cytosol"/>
    <property type="evidence" value="ECO:0007669"/>
    <property type="project" value="TreeGrafter"/>
</dbReference>
<dbReference type="EMBL" id="JAEKPD010000007">
    <property type="protein sequence ID" value="MBJ3762665.1"/>
    <property type="molecule type" value="Genomic_DNA"/>
</dbReference>
<dbReference type="InterPro" id="IPR050223">
    <property type="entry name" value="D-isomer_2-hydroxyacid_DH"/>
</dbReference>
<dbReference type="GO" id="GO:0016618">
    <property type="term" value="F:hydroxypyruvate reductase [NAD(P)H] activity"/>
    <property type="evidence" value="ECO:0007669"/>
    <property type="project" value="TreeGrafter"/>
</dbReference>
<evidence type="ECO:0000313" key="8">
    <source>
        <dbReference type="Proteomes" id="UP000642488"/>
    </source>
</evidence>
<evidence type="ECO:0000256" key="4">
    <source>
        <dbReference type="RuleBase" id="RU003719"/>
    </source>
</evidence>